<dbReference type="GO" id="GO:0032259">
    <property type="term" value="P:methylation"/>
    <property type="evidence" value="ECO:0007669"/>
    <property type="project" value="UniProtKB-KW"/>
</dbReference>
<dbReference type="InterPro" id="IPR029026">
    <property type="entry name" value="tRNA_m1G_MTases_N"/>
</dbReference>
<name>A0A5R8QGX4_9FIRM</name>
<dbReference type="InParanoid" id="A0A5R8QGX4"/>
<dbReference type="SUPFAM" id="SSF55315">
    <property type="entry name" value="L30e-like"/>
    <property type="match status" value="1"/>
</dbReference>
<dbReference type="InterPro" id="IPR029064">
    <property type="entry name" value="Ribosomal_eL30-like_sf"/>
</dbReference>
<proteinExistence type="inferred from homology"/>
<protein>
    <submittedName>
        <fullName evidence="5">23S rRNA (Guanosine(2251)-2'-O)-methyltransferase RlmB</fullName>
    </submittedName>
</protein>
<dbReference type="GO" id="GO:0003723">
    <property type="term" value="F:RNA binding"/>
    <property type="evidence" value="ECO:0007669"/>
    <property type="project" value="InterPro"/>
</dbReference>
<comment type="caution">
    <text evidence="5">The sequence shown here is derived from an EMBL/GenBank/DDBJ whole genome shotgun (WGS) entry which is preliminary data.</text>
</comment>
<dbReference type="NCBIfam" id="TIGR00186">
    <property type="entry name" value="rRNA_methyl_3"/>
    <property type="match status" value="1"/>
</dbReference>
<dbReference type="OrthoDB" id="9794400at2"/>
<dbReference type="InterPro" id="IPR004441">
    <property type="entry name" value="rRNA_MeTrfase_TrmH"/>
</dbReference>
<dbReference type="CDD" id="cd18103">
    <property type="entry name" value="SpoU-like_RlmB"/>
    <property type="match status" value="1"/>
</dbReference>
<dbReference type="GO" id="GO:0008173">
    <property type="term" value="F:RNA methyltransferase activity"/>
    <property type="evidence" value="ECO:0007669"/>
    <property type="project" value="InterPro"/>
</dbReference>
<dbReference type="GO" id="GO:0006396">
    <property type="term" value="P:RNA processing"/>
    <property type="evidence" value="ECO:0007669"/>
    <property type="project" value="InterPro"/>
</dbReference>
<evidence type="ECO:0000259" key="4">
    <source>
        <dbReference type="SMART" id="SM00967"/>
    </source>
</evidence>
<dbReference type="Proteomes" id="UP000306912">
    <property type="component" value="Unassembled WGS sequence"/>
</dbReference>
<dbReference type="SUPFAM" id="SSF75217">
    <property type="entry name" value="alpha/beta knot"/>
    <property type="match status" value="1"/>
</dbReference>
<evidence type="ECO:0000313" key="5">
    <source>
        <dbReference type="EMBL" id="TLG77279.1"/>
    </source>
</evidence>
<organism evidence="5 6">
    <name type="scientific">Culicoidibacter larvae</name>
    <dbReference type="NCBI Taxonomy" id="2579976"/>
    <lineage>
        <taxon>Bacteria</taxon>
        <taxon>Bacillati</taxon>
        <taxon>Bacillota</taxon>
        <taxon>Culicoidibacteria</taxon>
        <taxon>Culicoidibacterales</taxon>
        <taxon>Culicoidibacteraceae</taxon>
        <taxon>Culicoidibacter</taxon>
    </lineage>
</organism>
<dbReference type="PANTHER" id="PTHR46429:SF1">
    <property type="entry name" value="23S RRNA (GUANOSINE-2'-O-)-METHYLTRANSFERASE RLMB"/>
    <property type="match status" value="1"/>
</dbReference>
<dbReference type="Pfam" id="PF00588">
    <property type="entry name" value="SpoU_methylase"/>
    <property type="match status" value="1"/>
</dbReference>
<evidence type="ECO:0000256" key="2">
    <source>
        <dbReference type="ARBA" id="ARBA00022603"/>
    </source>
</evidence>
<comment type="similarity">
    <text evidence="1">Belongs to the class IV-like SAM-binding methyltransferase superfamily. RNA methyltransferase TrmH family.</text>
</comment>
<dbReference type="Pfam" id="PF08032">
    <property type="entry name" value="SpoU_sub_bind"/>
    <property type="match status" value="1"/>
</dbReference>
<gene>
    <name evidence="5" type="primary">rlmB</name>
    <name evidence="5" type="ORF">FEZ08_01290</name>
</gene>
<dbReference type="InterPro" id="IPR013123">
    <property type="entry name" value="SpoU_subst-bd"/>
</dbReference>
<sequence length="245" mass="27286">MKNDRMLAYGKNTVIDLLTYTPGQVAKLYIYDGMKKQDQHLFVDLAQEGEVNYEFVGRRTLDNFTDENHQGVVVELPPYRYSSLEAAMASAHAVNELPFFVMLDGITDPRNLGAILRSAETAGVHGIIIPKNRASGITPTVLKTATGATEHLHIIQVTNLNQTMEQMKKQGIWFVAAQMDGQTYWDERFDMPLCLVIGSEGDGISKLVEKNCDLFVSIPMKGKITSLNASVAAALLMYEVNRSRR</sequence>
<dbReference type="GO" id="GO:0005829">
    <property type="term" value="C:cytosol"/>
    <property type="evidence" value="ECO:0007669"/>
    <property type="project" value="TreeGrafter"/>
</dbReference>
<keyword evidence="2 5" id="KW-0489">Methyltransferase</keyword>
<dbReference type="RefSeq" id="WP_138189887.1">
    <property type="nucleotide sequence ID" value="NZ_VBWP01000001.1"/>
</dbReference>
<evidence type="ECO:0000313" key="6">
    <source>
        <dbReference type="Proteomes" id="UP000306912"/>
    </source>
</evidence>
<keyword evidence="3 5" id="KW-0808">Transferase</keyword>
<dbReference type="PANTHER" id="PTHR46429">
    <property type="entry name" value="23S RRNA (GUANOSINE-2'-O-)-METHYLTRANSFERASE RLMB"/>
    <property type="match status" value="1"/>
</dbReference>
<feature type="domain" description="RNA 2-O ribose methyltransferase substrate binding" evidence="4">
    <location>
        <begin position="7"/>
        <end position="82"/>
    </location>
</feature>
<keyword evidence="6" id="KW-1185">Reference proteome</keyword>
<dbReference type="Gene3D" id="3.40.1280.10">
    <property type="match status" value="1"/>
</dbReference>
<evidence type="ECO:0000256" key="1">
    <source>
        <dbReference type="ARBA" id="ARBA00007228"/>
    </source>
</evidence>
<dbReference type="FunFam" id="3.40.1280.10:FF:000008">
    <property type="entry name" value="Group 3 RNA methyltransferase TrmH"/>
    <property type="match status" value="1"/>
</dbReference>
<dbReference type="SMART" id="SM00967">
    <property type="entry name" value="SpoU_sub_bind"/>
    <property type="match status" value="1"/>
</dbReference>
<evidence type="ECO:0000256" key="3">
    <source>
        <dbReference type="ARBA" id="ARBA00022679"/>
    </source>
</evidence>
<dbReference type="InterPro" id="IPR001537">
    <property type="entry name" value="SpoU_MeTrfase"/>
</dbReference>
<dbReference type="Gene3D" id="3.30.1330.30">
    <property type="match status" value="1"/>
</dbReference>
<dbReference type="FunCoup" id="A0A5R8QGX4">
    <property type="interactions" value="317"/>
</dbReference>
<dbReference type="AlphaFoldDB" id="A0A5R8QGX4"/>
<dbReference type="InterPro" id="IPR029028">
    <property type="entry name" value="Alpha/beta_knot_MTases"/>
</dbReference>
<accession>A0A5R8QGX4</accession>
<reference evidence="5 6" key="1">
    <citation type="submission" date="2019-05" db="EMBL/GenBank/DDBJ databases">
        <title>Culicoidintestinum kansasii gen. nov., sp. nov. from the gastrointestinal tract of the biting midge, Culicoides sonorensis.</title>
        <authorList>
            <person name="Neupane S."/>
            <person name="Ghosh A."/>
            <person name="Gunther S."/>
            <person name="Martin K."/>
            <person name="Zurek L."/>
        </authorList>
    </citation>
    <scope>NUCLEOTIDE SEQUENCE [LARGE SCALE GENOMIC DNA]</scope>
    <source>
        <strain evidence="5 6">CS-1</strain>
    </source>
</reference>
<dbReference type="EMBL" id="VBWP01000001">
    <property type="protein sequence ID" value="TLG77279.1"/>
    <property type="molecule type" value="Genomic_DNA"/>
</dbReference>